<evidence type="ECO:0000313" key="9">
    <source>
        <dbReference type="Proteomes" id="UP000270094"/>
    </source>
</evidence>
<feature type="signal peptide" evidence="7">
    <location>
        <begin position="1"/>
        <end position="18"/>
    </location>
</feature>
<keyword evidence="4" id="KW-0808">Transferase</keyword>
<organism evidence="8 9">
    <name type="scientific">Strongylus vulgaris</name>
    <name type="common">Blood worm</name>
    <dbReference type="NCBI Taxonomy" id="40348"/>
    <lineage>
        <taxon>Eukaryota</taxon>
        <taxon>Metazoa</taxon>
        <taxon>Ecdysozoa</taxon>
        <taxon>Nematoda</taxon>
        <taxon>Chromadorea</taxon>
        <taxon>Rhabditida</taxon>
        <taxon>Rhabditina</taxon>
        <taxon>Rhabditomorpha</taxon>
        <taxon>Strongyloidea</taxon>
        <taxon>Strongylidae</taxon>
        <taxon>Strongylus</taxon>
    </lineage>
</organism>
<dbReference type="SUPFAM" id="SSF53756">
    <property type="entry name" value="UDP-Glycosyltransferase/glycogen phosphorylase"/>
    <property type="match status" value="1"/>
</dbReference>
<protein>
    <recommendedName>
        <fullName evidence="2">glucuronosyltransferase</fullName>
        <ecNumber evidence="2">2.4.1.17</ecNumber>
    </recommendedName>
</protein>
<evidence type="ECO:0000256" key="3">
    <source>
        <dbReference type="ARBA" id="ARBA00022676"/>
    </source>
</evidence>
<keyword evidence="3" id="KW-0328">Glycosyltransferase</keyword>
<name>A0A3P7J1T2_STRVU</name>
<evidence type="ECO:0000256" key="4">
    <source>
        <dbReference type="ARBA" id="ARBA00022679"/>
    </source>
</evidence>
<dbReference type="EMBL" id="UYYB01094445">
    <property type="protein sequence ID" value="VDM74333.1"/>
    <property type="molecule type" value="Genomic_DNA"/>
</dbReference>
<keyword evidence="9" id="KW-1185">Reference proteome</keyword>
<evidence type="ECO:0000256" key="1">
    <source>
        <dbReference type="ARBA" id="ARBA00009995"/>
    </source>
</evidence>
<comment type="similarity">
    <text evidence="1">Belongs to the UDP-glycosyltransferase family.</text>
</comment>
<accession>A0A3P7J1T2</accession>
<dbReference type="EC" id="2.4.1.17" evidence="2"/>
<feature type="chain" id="PRO_5018110147" description="glucuronosyltransferase" evidence="7">
    <location>
        <begin position="19"/>
        <end position="350"/>
    </location>
</feature>
<gene>
    <name evidence="8" type="ORF">SVUK_LOCUS9331</name>
</gene>
<reference evidence="8 9" key="1">
    <citation type="submission" date="2018-11" db="EMBL/GenBank/DDBJ databases">
        <authorList>
            <consortium name="Pathogen Informatics"/>
        </authorList>
    </citation>
    <scope>NUCLEOTIDE SEQUENCE [LARGE SCALE GENOMIC DNA]</scope>
</reference>
<sequence>MQVLTLAIVFITLLPCEQQNTKMKRAVDADYRQTMLVRADSIRISLPNAAQEVFNRMNVIDWIRNQNFDIAVTSGVTCFQPLLRMAGIPRSVIVTSSEPLPWLITTMGMPISENPIIKKMSYVQRAKNVISSTIADAILQHKLFDPLDELGKRIVGNRYTPLKDAVGQTSFLLVNNEKSLDFPRPITSQWTELIFADVFSETPDTTFIWQSDQLVSSNQSNVVSVQDVPEIDLLADPRVSAVITDGHGNLLHDAISSGKPVRYVVCIPSDQEQLRNCHQLEKKGAALVKACWEVKPRHIKDMMKQALKTETHSSARLVSEAIASEPIKAQERLARTIESPHCLDYANFVG</sequence>
<dbReference type="Pfam" id="PF00201">
    <property type="entry name" value="UDPGT"/>
    <property type="match status" value="1"/>
</dbReference>
<dbReference type="InterPro" id="IPR002213">
    <property type="entry name" value="UDP_glucos_trans"/>
</dbReference>
<evidence type="ECO:0000256" key="7">
    <source>
        <dbReference type="SAM" id="SignalP"/>
    </source>
</evidence>
<dbReference type="GO" id="GO:0015020">
    <property type="term" value="F:glucuronosyltransferase activity"/>
    <property type="evidence" value="ECO:0007669"/>
    <property type="project" value="UniProtKB-EC"/>
</dbReference>
<dbReference type="Gene3D" id="3.40.50.2000">
    <property type="entry name" value="Glycogen Phosphorylase B"/>
    <property type="match status" value="1"/>
</dbReference>
<evidence type="ECO:0000256" key="2">
    <source>
        <dbReference type="ARBA" id="ARBA00012544"/>
    </source>
</evidence>
<evidence type="ECO:0000313" key="8">
    <source>
        <dbReference type="EMBL" id="VDM74333.1"/>
    </source>
</evidence>
<dbReference type="InterPro" id="IPR050271">
    <property type="entry name" value="UDP-glycosyltransferase"/>
</dbReference>
<keyword evidence="5 7" id="KW-0732">Signal</keyword>
<comment type="catalytic activity">
    <reaction evidence="6">
        <text>glucuronate acceptor + UDP-alpha-D-glucuronate = acceptor beta-D-glucuronoside + UDP + H(+)</text>
        <dbReference type="Rhea" id="RHEA:21032"/>
        <dbReference type="ChEBI" id="CHEBI:15378"/>
        <dbReference type="ChEBI" id="CHEBI:58052"/>
        <dbReference type="ChEBI" id="CHEBI:58223"/>
        <dbReference type="ChEBI" id="CHEBI:132367"/>
        <dbReference type="ChEBI" id="CHEBI:132368"/>
        <dbReference type="EC" id="2.4.1.17"/>
    </reaction>
</comment>
<proteinExistence type="inferred from homology"/>
<evidence type="ECO:0000256" key="5">
    <source>
        <dbReference type="ARBA" id="ARBA00022729"/>
    </source>
</evidence>
<evidence type="ECO:0000256" key="6">
    <source>
        <dbReference type="ARBA" id="ARBA00047475"/>
    </source>
</evidence>
<dbReference type="OrthoDB" id="5835829at2759"/>
<dbReference type="PANTHER" id="PTHR48043">
    <property type="entry name" value="EG:EG0003.4 PROTEIN-RELATED"/>
    <property type="match status" value="1"/>
</dbReference>
<dbReference type="PANTHER" id="PTHR48043:SF145">
    <property type="entry name" value="FI06409P-RELATED"/>
    <property type="match status" value="1"/>
</dbReference>
<dbReference type="Proteomes" id="UP000270094">
    <property type="component" value="Unassembled WGS sequence"/>
</dbReference>
<dbReference type="AlphaFoldDB" id="A0A3P7J1T2"/>